<dbReference type="eggNOG" id="ENOG502QTTD">
    <property type="taxonomic scope" value="Eukaryota"/>
</dbReference>
<dbReference type="HOGENOM" id="CLU_035743_0_0_1"/>
<dbReference type="Proteomes" id="UP000011777">
    <property type="component" value="Unassembled WGS sequence"/>
</dbReference>
<evidence type="ECO:0000313" key="4">
    <source>
        <dbReference type="Proteomes" id="UP000011777"/>
    </source>
</evidence>
<feature type="coiled-coil region" evidence="1">
    <location>
        <begin position="579"/>
        <end position="606"/>
    </location>
</feature>
<feature type="coiled-coil region" evidence="1">
    <location>
        <begin position="429"/>
        <end position="492"/>
    </location>
</feature>
<feature type="compositionally biased region" description="Low complexity" evidence="2">
    <location>
        <begin position="55"/>
        <end position="67"/>
    </location>
</feature>
<evidence type="ECO:0000256" key="1">
    <source>
        <dbReference type="SAM" id="Coils"/>
    </source>
</evidence>
<dbReference type="OrthoDB" id="3996692at2759"/>
<accession>M3K3D2</accession>
<keyword evidence="1" id="KW-0175">Coiled coil</keyword>
<sequence length="606" mass="68373">MIDTEVFVRSSPFKVAHGETSDKFNLNNTTSDLLKFQLQEQYRNSLKTSQEGSHNTTTTTTDSNTTYDDSFLQSQQFQDSFNSHLQSQLETGEIHLSNSTGTYSSTSTSTSTSTYIDDQPNGSHPIDNTGIDDDDDDDDDDNLDSFISTTSHKPNYLNLKILIENSIFDSNKIKSSILDFSSLNELKNNIENKTELHKYLLSKIAMAQNFNKLVISNEEHVDTNLLIKIIKTQSTLQTQLIETTNELETLKEKLSNHYFSCLSLGYIEDIRVSKNMNSTSTLQQSPLNSPGKILNSGFSSPTRQQHQQQQHNFDSVIAHVANVAVQRNITLPQPPTTESTDSKIYWLQQCIDSILSNTKPEEDQDKEDVLTGSGYELLNNKISPISPMRSSSPDKMIYEYKTALNDLRFSYEYLAKEYELSRNSSNKLIHDYRKKINTLEKDLLSKNNNELITPPASSSSSASAAINGSDTLENKDKEISRLRKELNLIKIDKLGKPYNTHHNSSSTSFLASPNMDSMNHLSVSPITGESLNIPESSILTEVEDEDNTSVNSHGRPVSTSGFSNGILRKEFKKIVSDIQDQYEMELAEERMRRRKLEEELNKSSTH</sequence>
<dbReference type="OMA" id="HNLACLV"/>
<name>M3K3D2_CANMX</name>
<evidence type="ECO:0000256" key="2">
    <source>
        <dbReference type="SAM" id="MobiDB-lite"/>
    </source>
</evidence>
<reference evidence="3 4" key="1">
    <citation type="submission" date="2013-02" db="EMBL/GenBank/DDBJ databases">
        <title>Genome sequence of Candida maltosa Xu316, a potential industrial strain for xylitol and ethanol production.</title>
        <authorList>
            <person name="Yu J."/>
            <person name="Wang Q."/>
            <person name="Geng X."/>
            <person name="Bao W."/>
            <person name="He P."/>
            <person name="Cai J."/>
        </authorList>
    </citation>
    <scope>NUCLEOTIDE SEQUENCE [LARGE SCALE GENOMIC DNA]</scope>
    <source>
        <strain evidence="4">Xu316</strain>
    </source>
</reference>
<keyword evidence="4" id="KW-1185">Reference proteome</keyword>
<dbReference type="STRING" id="1245528.M3K3D2"/>
<feature type="compositionally biased region" description="Polar residues" evidence="2">
    <location>
        <begin position="45"/>
        <end position="54"/>
    </location>
</feature>
<dbReference type="EMBL" id="AOGT01000493">
    <property type="protein sequence ID" value="EMG49795.1"/>
    <property type="molecule type" value="Genomic_DNA"/>
</dbReference>
<feature type="compositionally biased region" description="Acidic residues" evidence="2">
    <location>
        <begin position="130"/>
        <end position="143"/>
    </location>
</feature>
<dbReference type="AlphaFoldDB" id="M3K3D2"/>
<feature type="region of interest" description="Disordered" evidence="2">
    <location>
        <begin position="96"/>
        <end position="144"/>
    </location>
</feature>
<organism evidence="3 4">
    <name type="scientific">Candida maltosa (strain Xu316)</name>
    <name type="common">Yeast</name>
    <dbReference type="NCBI Taxonomy" id="1245528"/>
    <lineage>
        <taxon>Eukaryota</taxon>
        <taxon>Fungi</taxon>
        <taxon>Dikarya</taxon>
        <taxon>Ascomycota</taxon>
        <taxon>Saccharomycotina</taxon>
        <taxon>Pichiomycetes</taxon>
        <taxon>Debaryomycetaceae</taxon>
        <taxon>Candida/Lodderomyces clade</taxon>
        <taxon>Candida</taxon>
    </lineage>
</organism>
<proteinExistence type="predicted"/>
<gene>
    <name evidence="3" type="ORF">G210_5378</name>
</gene>
<protein>
    <submittedName>
        <fullName evidence="3">Uncharacterized protein</fullName>
    </submittedName>
</protein>
<feature type="region of interest" description="Disordered" evidence="2">
    <location>
        <begin position="45"/>
        <end position="67"/>
    </location>
</feature>
<evidence type="ECO:0000313" key="3">
    <source>
        <dbReference type="EMBL" id="EMG49795.1"/>
    </source>
</evidence>
<feature type="compositionally biased region" description="Low complexity" evidence="2">
    <location>
        <begin position="99"/>
        <end position="115"/>
    </location>
</feature>
<comment type="caution">
    <text evidence="3">The sequence shown here is derived from an EMBL/GenBank/DDBJ whole genome shotgun (WGS) entry which is preliminary data.</text>
</comment>